<evidence type="ECO:0000259" key="1">
    <source>
        <dbReference type="Pfam" id="PF08348"/>
    </source>
</evidence>
<name>A0A2V3VWI8_9BACI</name>
<dbReference type="Pfam" id="PF13309">
    <property type="entry name" value="HTH_22"/>
    <property type="match status" value="1"/>
</dbReference>
<dbReference type="PANTHER" id="PTHR35568">
    <property type="entry name" value="TRANSCRIPTIONAL REGULATOR DAUR"/>
    <property type="match status" value="1"/>
</dbReference>
<organism evidence="3 4">
    <name type="scientific">Pseudogracilibacillus auburnensis</name>
    <dbReference type="NCBI Taxonomy" id="1494959"/>
    <lineage>
        <taxon>Bacteria</taxon>
        <taxon>Bacillati</taxon>
        <taxon>Bacillota</taxon>
        <taxon>Bacilli</taxon>
        <taxon>Bacillales</taxon>
        <taxon>Bacillaceae</taxon>
        <taxon>Pseudogracilibacillus</taxon>
    </lineage>
</organism>
<dbReference type="AlphaFoldDB" id="A0A2V3VWI8"/>
<feature type="domain" description="YheO-like" evidence="1">
    <location>
        <begin position="4"/>
        <end position="113"/>
    </location>
</feature>
<dbReference type="EMBL" id="QJJQ01000011">
    <property type="protein sequence ID" value="PXW85364.1"/>
    <property type="molecule type" value="Genomic_DNA"/>
</dbReference>
<dbReference type="Pfam" id="PF08348">
    <property type="entry name" value="PAS_6"/>
    <property type="match status" value="1"/>
</dbReference>
<feature type="domain" description="Transcriptional regulator DauR-like HTH" evidence="2">
    <location>
        <begin position="145"/>
        <end position="206"/>
    </location>
</feature>
<comment type="caution">
    <text evidence="3">The sequence shown here is derived from an EMBL/GenBank/DDBJ whole genome shotgun (WGS) entry which is preliminary data.</text>
</comment>
<evidence type="ECO:0000313" key="3">
    <source>
        <dbReference type="EMBL" id="PXW85364.1"/>
    </source>
</evidence>
<gene>
    <name evidence="3" type="ORF">DFR56_111132</name>
</gene>
<dbReference type="RefSeq" id="WP_110396273.1">
    <property type="nucleotide sequence ID" value="NZ_JADIJL010000011.1"/>
</dbReference>
<evidence type="ECO:0000259" key="2">
    <source>
        <dbReference type="Pfam" id="PF13309"/>
    </source>
</evidence>
<sequence length="208" mass="23945">MDIQSFIPIATFLSDYLGEDCEVILSDSTKEKVVFVKNAHHNHIKIGSPLSSVEKKFLDNKLYKEKDSIINYRAFSSEHKKLRSATHFIKNDQLELIGMLTINYSVSPLIELRDVLNNLISGSTSNEDSREEFYESFNVSFEDLMNTTIMDAIKKYDIPPERLSHEEKIELIRTLDEKGTFLIKGSIPELAKLLDTSETSIYRYINKL</sequence>
<protein>
    <submittedName>
        <fullName evidence="3">Putative transcriptional regulator YheO</fullName>
    </submittedName>
</protein>
<dbReference type="Proteomes" id="UP000247978">
    <property type="component" value="Unassembled WGS sequence"/>
</dbReference>
<dbReference type="OrthoDB" id="9796595at2"/>
<accession>A0A2V3VWI8</accession>
<evidence type="ECO:0000313" key="4">
    <source>
        <dbReference type="Proteomes" id="UP000247978"/>
    </source>
</evidence>
<dbReference type="InterPro" id="IPR039445">
    <property type="entry name" value="DauR-like_HTH"/>
</dbReference>
<dbReference type="PANTHER" id="PTHR35568:SF1">
    <property type="entry name" value="TRANSCRIPTIONAL REGULATOR DAUR"/>
    <property type="match status" value="1"/>
</dbReference>
<dbReference type="InterPro" id="IPR013559">
    <property type="entry name" value="YheO"/>
</dbReference>
<dbReference type="InterPro" id="IPR039446">
    <property type="entry name" value="DauR-like"/>
</dbReference>
<proteinExistence type="predicted"/>
<keyword evidence="4" id="KW-1185">Reference proteome</keyword>
<reference evidence="3 4" key="1">
    <citation type="submission" date="2018-05" db="EMBL/GenBank/DDBJ databases">
        <title>Genomic Encyclopedia of Type Strains, Phase IV (KMG-IV): sequencing the most valuable type-strain genomes for metagenomic binning, comparative biology and taxonomic classification.</title>
        <authorList>
            <person name="Goeker M."/>
        </authorList>
    </citation>
    <scope>NUCLEOTIDE SEQUENCE [LARGE SCALE GENOMIC DNA]</scope>
    <source>
        <strain evidence="3 4">DSM 28556</strain>
    </source>
</reference>